<dbReference type="Proteomes" id="UP000076925">
    <property type="component" value="Unassembled WGS sequence"/>
</dbReference>
<reference evidence="1 2" key="1">
    <citation type="journal article" date="2013" name="Genome Biol. Evol.">
        <title>Genomes of Stigonematalean cyanobacteria (subsection V) and the evolution of oxygenic photosynthesis from prokaryotes to plastids.</title>
        <authorList>
            <person name="Dagan T."/>
            <person name="Roettger M."/>
            <person name="Stucken K."/>
            <person name="Landan G."/>
            <person name="Koch R."/>
            <person name="Major P."/>
            <person name="Gould S.B."/>
            <person name="Goremykin V.V."/>
            <person name="Rippka R."/>
            <person name="Tandeau de Marsac N."/>
            <person name="Gugger M."/>
            <person name="Lockhart P.J."/>
            <person name="Allen J.F."/>
            <person name="Brune I."/>
            <person name="Maus I."/>
            <person name="Puhler A."/>
            <person name="Martin W.F."/>
        </authorList>
    </citation>
    <scope>NUCLEOTIDE SEQUENCE [LARGE SCALE GENOMIC DNA]</scope>
    <source>
        <strain evidence="1 2">PCC 7110</strain>
    </source>
</reference>
<evidence type="ECO:0000313" key="2">
    <source>
        <dbReference type="Proteomes" id="UP000076925"/>
    </source>
</evidence>
<protein>
    <submittedName>
        <fullName evidence="1">Uncharacterized protein</fullName>
    </submittedName>
</protein>
<accession>A0A139X204</accession>
<sequence length="81" mass="9081">METQEILQSLPNLSIRDCLKIAEVALAIIQKEQHSLTKDEQKRVLAAAAKTAIEDYAAGSELIVFSEIEGEDFYDYPEPKI</sequence>
<dbReference type="STRING" id="128403.WA1_36770"/>
<dbReference type="AlphaFoldDB" id="A0A139X204"/>
<organism evidence="1 2">
    <name type="scientific">Scytonema hofmannii PCC 7110</name>
    <dbReference type="NCBI Taxonomy" id="128403"/>
    <lineage>
        <taxon>Bacteria</taxon>
        <taxon>Bacillati</taxon>
        <taxon>Cyanobacteriota</taxon>
        <taxon>Cyanophyceae</taxon>
        <taxon>Nostocales</taxon>
        <taxon>Scytonemataceae</taxon>
        <taxon>Scytonema</taxon>
    </lineage>
</organism>
<keyword evidence="2" id="KW-1185">Reference proteome</keyword>
<gene>
    <name evidence="1" type="ORF">WA1_36770</name>
</gene>
<proteinExistence type="predicted"/>
<comment type="caution">
    <text evidence="1">The sequence shown here is derived from an EMBL/GenBank/DDBJ whole genome shotgun (WGS) entry which is preliminary data.</text>
</comment>
<dbReference type="RefSeq" id="WP_017746725.1">
    <property type="nucleotide sequence ID" value="NZ_KQ976354.1"/>
</dbReference>
<dbReference type="OrthoDB" id="515437at2"/>
<name>A0A139X204_9CYAN</name>
<evidence type="ECO:0000313" key="1">
    <source>
        <dbReference type="EMBL" id="KYC38725.1"/>
    </source>
</evidence>
<dbReference type="EMBL" id="ANNX02000040">
    <property type="protein sequence ID" value="KYC38725.1"/>
    <property type="molecule type" value="Genomic_DNA"/>
</dbReference>